<dbReference type="Proteomes" id="UP001367676">
    <property type="component" value="Unassembled WGS sequence"/>
</dbReference>
<name>A0AAN9Y6Q2_9HEMI</name>
<evidence type="ECO:0000313" key="3">
    <source>
        <dbReference type="Proteomes" id="UP001367676"/>
    </source>
</evidence>
<proteinExistence type="predicted"/>
<accession>A0AAN9Y6Q2</accession>
<reference evidence="2 3" key="1">
    <citation type="submission" date="2024-03" db="EMBL/GenBank/DDBJ databases">
        <title>Adaptation during the transition from Ophiocordyceps entomopathogen to insect associate is accompanied by gene loss and intensified selection.</title>
        <authorList>
            <person name="Ward C.M."/>
            <person name="Onetto C.A."/>
            <person name="Borneman A.R."/>
        </authorList>
    </citation>
    <scope>NUCLEOTIDE SEQUENCE [LARGE SCALE GENOMIC DNA]</scope>
    <source>
        <strain evidence="2">AWRI1</strain>
        <tissue evidence="2">Single Adult Female</tissue>
    </source>
</reference>
<sequence>MYAYGNLNDGQESVKPAPAKSDAAAQSSTGVVSATATDTATAESAAAKTNDNVATPAAETAIPEMTAVEKITVEMTATHPSAHSTKEDKDEMMSEISRVSEEIVENEFDDDNDDDPTLLPERLQSTDAEDEAEDL</sequence>
<comment type="caution">
    <text evidence="2">The sequence shown here is derived from an EMBL/GenBank/DDBJ whole genome shotgun (WGS) entry which is preliminary data.</text>
</comment>
<evidence type="ECO:0000256" key="1">
    <source>
        <dbReference type="SAM" id="MobiDB-lite"/>
    </source>
</evidence>
<evidence type="ECO:0000313" key="2">
    <source>
        <dbReference type="EMBL" id="KAK7601131.1"/>
    </source>
</evidence>
<dbReference type="EMBL" id="JBBCAQ010000010">
    <property type="protein sequence ID" value="KAK7601131.1"/>
    <property type="molecule type" value="Genomic_DNA"/>
</dbReference>
<feature type="region of interest" description="Disordered" evidence="1">
    <location>
        <begin position="77"/>
        <end position="135"/>
    </location>
</feature>
<dbReference type="AlphaFoldDB" id="A0AAN9Y6Q2"/>
<keyword evidence="3" id="KW-1185">Reference proteome</keyword>
<feature type="compositionally biased region" description="Low complexity" evidence="1">
    <location>
        <begin position="23"/>
        <end position="49"/>
    </location>
</feature>
<feature type="compositionally biased region" description="Acidic residues" evidence="1">
    <location>
        <begin position="102"/>
        <end position="116"/>
    </location>
</feature>
<organism evidence="2 3">
    <name type="scientific">Parthenolecanium corni</name>
    <dbReference type="NCBI Taxonomy" id="536013"/>
    <lineage>
        <taxon>Eukaryota</taxon>
        <taxon>Metazoa</taxon>
        <taxon>Ecdysozoa</taxon>
        <taxon>Arthropoda</taxon>
        <taxon>Hexapoda</taxon>
        <taxon>Insecta</taxon>
        <taxon>Pterygota</taxon>
        <taxon>Neoptera</taxon>
        <taxon>Paraneoptera</taxon>
        <taxon>Hemiptera</taxon>
        <taxon>Sternorrhyncha</taxon>
        <taxon>Coccoidea</taxon>
        <taxon>Coccidae</taxon>
        <taxon>Parthenolecanium</taxon>
    </lineage>
</organism>
<gene>
    <name evidence="2" type="ORF">V9T40_008572</name>
</gene>
<feature type="region of interest" description="Disordered" evidence="1">
    <location>
        <begin position="1"/>
        <end position="60"/>
    </location>
</feature>
<protein>
    <submittedName>
        <fullName evidence="2">Uncharacterized protein</fullName>
    </submittedName>
</protein>